<protein>
    <submittedName>
        <fullName evidence="1">Uncharacterized protein</fullName>
    </submittedName>
</protein>
<name>A0A8J2S5D3_9STRA</name>
<proteinExistence type="predicted"/>
<gene>
    <name evidence="1" type="ORF">PECAL_1P11170</name>
</gene>
<keyword evidence="2" id="KW-1185">Reference proteome</keyword>
<comment type="caution">
    <text evidence="1">The sequence shown here is derived from an EMBL/GenBank/DDBJ whole genome shotgun (WGS) entry which is preliminary data.</text>
</comment>
<dbReference type="Gene3D" id="3.40.50.1820">
    <property type="entry name" value="alpha/beta hydrolase"/>
    <property type="match status" value="1"/>
</dbReference>
<dbReference type="InterPro" id="IPR029058">
    <property type="entry name" value="AB_hydrolase_fold"/>
</dbReference>
<dbReference type="OrthoDB" id="568099at2759"/>
<dbReference type="AlphaFoldDB" id="A0A8J2S5D3"/>
<reference evidence="1" key="1">
    <citation type="submission" date="2021-11" db="EMBL/GenBank/DDBJ databases">
        <authorList>
            <consortium name="Genoscope - CEA"/>
            <person name="William W."/>
        </authorList>
    </citation>
    <scope>NUCLEOTIDE SEQUENCE</scope>
</reference>
<dbReference type="EMBL" id="CAKKNE010000001">
    <property type="protein sequence ID" value="CAH0364738.1"/>
    <property type="molecule type" value="Genomic_DNA"/>
</dbReference>
<dbReference type="SUPFAM" id="SSF53474">
    <property type="entry name" value="alpha/beta-Hydrolases"/>
    <property type="match status" value="1"/>
</dbReference>
<organism evidence="1 2">
    <name type="scientific">Pelagomonas calceolata</name>
    <dbReference type="NCBI Taxonomy" id="35677"/>
    <lineage>
        <taxon>Eukaryota</taxon>
        <taxon>Sar</taxon>
        <taxon>Stramenopiles</taxon>
        <taxon>Ochrophyta</taxon>
        <taxon>Pelagophyceae</taxon>
        <taxon>Pelagomonadales</taxon>
        <taxon>Pelagomonadaceae</taxon>
        <taxon>Pelagomonas</taxon>
    </lineage>
</organism>
<evidence type="ECO:0000313" key="2">
    <source>
        <dbReference type="Proteomes" id="UP000789595"/>
    </source>
</evidence>
<evidence type="ECO:0000313" key="1">
    <source>
        <dbReference type="EMBL" id="CAH0364738.1"/>
    </source>
</evidence>
<dbReference type="Proteomes" id="UP000789595">
    <property type="component" value="Unassembled WGS sequence"/>
</dbReference>
<accession>A0A8J2S5D3</accession>
<feature type="non-terminal residue" evidence="1">
    <location>
        <position position="1"/>
    </location>
</feature>
<sequence>GSSLRLFGYSQPFWYYTFVAASLQLVSRQLRANSCILHAATPATMKSMILLLPATIAALSAPLSRRNAITGSLAAAAVPGASNAAPSAAVIGYDDVVLDLPCGARVPACVWLPSDGADAPPASYKYRISAGRLVKTILGLPTPDAIARTFALDAPGVREAPGATVKDGTPVVVVAHGFLGTRFDLSKFGEALAREGAVAIAPDFDETLAGSYTPDKDGGSSRDKIVVAALEHAKRRGATGAIGALGHSAGAATALKVPQAKGAVAIAGFGRDAVPDVPFLAIASEGDGAVPLKFVRERFPGDVKSIAVGVTPTTWPQRGVIAFAGADAPCHVSFLAPDVNVEMQNFLGPLLPVARFLKIPVLDFDKYGLLFDAERTAERCVPAATSFLRQYVIKT</sequence>